<name>A0A5M8PTA4_9LECA</name>
<gene>
    <name evidence="1" type="ORF">FRX48_04384</name>
</gene>
<protein>
    <submittedName>
        <fullName evidence="1">Uncharacterized protein</fullName>
    </submittedName>
</protein>
<dbReference type="AlphaFoldDB" id="A0A5M8PTA4"/>
<organism evidence="1 2">
    <name type="scientific">Lasallia pustulata</name>
    <dbReference type="NCBI Taxonomy" id="136370"/>
    <lineage>
        <taxon>Eukaryota</taxon>
        <taxon>Fungi</taxon>
        <taxon>Dikarya</taxon>
        <taxon>Ascomycota</taxon>
        <taxon>Pezizomycotina</taxon>
        <taxon>Lecanoromycetes</taxon>
        <taxon>OSLEUM clade</taxon>
        <taxon>Umbilicariomycetidae</taxon>
        <taxon>Umbilicariales</taxon>
        <taxon>Umbilicariaceae</taxon>
        <taxon>Lasallia</taxon>
    </lineage>
</organism>
<dbReference type="Proteomes" id="UP000324767">
    <property type="component" value="Unassembled WGS sequence"/>
</dbReference>
<sequence length="437" mass="50246">MILRDLVRSLSNLFQRLYTRLFSSSRDPDPLEEEIKRKARVQDNKEDLCQFFSDFHRLKPGYGAKISEDLVWYKYFAPNTTRAPAQWIEPEPLQFAADASFSACIQQLAAELQSDSSENLQICAVAAEPDDKILSQTFSFTQKLFASAGQRLDRLYDSLRRSLAILLDQDWIYPLKLEDPLSRGRGAERKTWELKLPSSKPDPSLLDLSNPSGARLELTWQSRAPLYQGDFHIYIWQNHRDPPKFEYADIFLLSSQRFMISFKSSRLLRKFASLRLDQSTRLGTCLNDLHSWSPTSEALISILTVYRQIIEDSGVFIQESMQVINAMKYKGRRTPSASKVRYLVHLDDCRLLALQGNSDSMSILARVSAAASSFQNSQSLWDAGIPFHERCETLNKDLIYLNEELEHTGERIKELQTMVQTPHYLAWIITFPRLGSV</sequence>
<proteinExistence type="predicted"/>
<evidence type="ECO:0000313" key="1">
    <source>
        <dbReference type="EMBL" id="KAA6412232.1"/>
    </source>
</evidence>
<dbReference type="EMBL" id="VXIT01000006">
    <property type="protein sequence ID" value="KAA6412232.1"/>
    <property type="molecule type" value="Genomic_DNA"/>
</dbReference>
<evidence type="ECO:0000313" key="2">
    <source>
        <dbReference type="Proteomes" id="UP000324767"/>
    </source>
</evidence>
<comment type="caution">
    <text evidence="1">The sequence shown here is derived from an EMBL/GenBank/DDBJ whole genome shotgun (WGS) entry which is preliminary data.</text>
</comment>
<accession>A0A5M8PTA4</accession>
<dbReference type="OrthoDB" id="3231000at2759"/>
<reference evidence="1 2" key="1">
    <citation type="submission" date="2019-09" db="EMBL/GenBank/DDBJ databases">
        <title>The hologenome of the rock-dwelling lichen Lasallia pustulata.</title>
        <authorList>
            <person name="Greshake Tzovaras B."/>
            <person name="Segers F."/>
            <person name="Bicker A."/>
            <person name="Dal Grande F."/>
            <person name="Otte J."/>
            <person name="Hankeln T."/>
            <person name="Schmitt I."/>
            <person name="Ebersberger I."/>
        </authorList>
    </citation>
    <scope>NUCLEOTIDE SEQUENCE [LARGE SCALE GENOMIC DNA]</scope>
    <source>
        <strain evidence="1">A1-1</strain>
    </source>
</reference>